<organism evidence="2 3">
    <name type="scientific">Candida dubliniensis (strain CD36 / ATCC MYA-646 / CBS 7987 / NCPF 3949 / NRRL Y-17841)</name>
    <name type="common">Yeast</name>
    <dbReference type="NCBI Taxonomy" id="573826"/>
    <lineage>
        <taxon>Eukaryota</taxon>
        <taxon>Fungi</taxon>
        <taxon>Dikarya</taxon>
        <taxon>Ascomycota</taxon>
        <taxon>Saccharomycotina</taxon>
        <taxon>Pichiomycetes</taxon>
        <taxon>Debaryomycetaceae</taxon>
        <taxon>Candida/Lodderomyces clade</taxon>
        <taxon>Candida</taxon>
    </lineage>
</organism>
<evidence type="ECO:0000313" key="1">
    <source>
        <dbReference type="CGD" id="CAL0000168457"/>
    </source>
</evidence>
<proteinExistence type="predicted"/>
<name>B9WJM9_CANDC</name>
<dbReference type="OrthoDB" id="4013762at2759"/>
<gene>
    <name evidence="1" type="ordered locus">Cd36_70240</name>
    <name evidence="2" type="ORF">CD36_70240</name>
</gene>
<dbReference type="GeneID" id="8049135"/>
<accession>B9WJM9</accession>
<sequence>MEGIPKKHGVDSAPLARIDSNVYENFPNLIQHSHSIVRLAASREFSTSSNDEFYEASPVLKEEEDVYFPTLLDETNYPFVAVAIQPHMREPLVDCALNLQEIVTTKVHAFPFGNDTTTTDELALTRIFEFEMGDNQQKPSWWSPQNPWSEYINHTPNVPAEFTQEDVYLDQVFRDIYLS</sequence>
<dbReference type="eggNOG" id="ENOG502RQDQ">
    <property type="taxonomic scope" value="Eukaryota"/>
</dbReference>
<protein>
    <submittedName>
        <fullName evidence="2">Uncharacterized protein</fullName>
    </submittedName>
</protein>
<dbReference type="VEuPathDB" id="FungiDB:CD36_70240"/>
<evidence type="ECO:0000313" key="3">
    <source>
        <dbReference type="Proteomes" id="UP000002605"/>
    </source>
</evidence>
<dbReference type="CGD" id="CAL0000168457">
    <property type="gene designation" value="Cd36_70240"/>
</dbReference>
<dbReference type="RefSeq" id="XP_002421244.1">
    <property type="nucleotide sequence ID" value="XM_002421199.1"/>
</dbReference>
<dbReference type="AlphaFoldDB" id="B9WJM9"/>
<keyword evidence="3" id="KW-1185">Reference proteome</keyword>
<dbReference type="Proteomes" id="UP000002605">
    <property type="component" value="Chromosome 7"/>
</dbReference>
<reference evidence="2 3" key="1">
    <citation type="journal article" date="2009" name="Genome Res.">
        <title>Comparative genomics of the fungal pathogens Candida dubliniensis and Candida albicans.</title>
        <authorList>
            <person name="Jackson A.P."/>
            <person name="Gamble J.A."/>
            <person name="Yeomans T."/>
            <person name="Moran G.P."/>
            <person name="Saunders D."/>
            <person name="Harris D."/>
            <person name="Aslett M."/>
            <person name="Barrell J.F."/>
            <person name="Butler G."/>
            <person name="Citiulo F."/>
            <person name="Coleman D.C."/>
            <person name="de Groot P.W.J."/>
            <person name="Goodwin T.J."/>
            <person name="Quail M.A."/>
            <person name="McQuillan J."/>
            <person name="Munro C.A."/>
            <person name="Pain A."/>
            <person name="Poulter R.T."/>
            <person name="Rajandream M.A."/>
            <person name="Renauld H."/>
            <person name="Spiering M.J."/>
            <person name="Tivey A."/>
            <person name="Gow N.A.R."/>
            <person name="Barrell B."/>
            <person name="Sullivan D.J."/>
            <person name="Berriman M."/>
        </authorList>
    </citation>
    <scope>NUCLEOTIDE SEQUENCE [LARGE SCALE GENOMIC DNA]</scope>
    <source>
        <strain evidence="3">CD36 / ATCC MYA-646 / CBS 7987 / NCPF 3949 / NRRL Y-17841</strain>
    </source>
</reference>
<dbReference type="HOGENOM" id="CLU_1383992_0_0_1"/>
<dbReference type="EMBL" id="FM992694">
    <property type="protein sequence ID" value="CAX40576.1"/>
    <property type="molecule type" value="Genomic_DNA"/>
</dbReference>
<dbReference type="KEGG" id="cdu:CD36_70240"/>
<evidence type="ECO:0000313" key="2">
    <source>
        <dbReference type="EMBL" id="CAX40576.1"/>
    </source>
</evidence>